<dbReference type="Pfam" id="PF07714">
    <property type="entry name" value="PK_Tyr_Ser-Thr"/>
    <property type="match status" value="1"/>
</dbReference>
<dbReference type="SMART" id="SM00220">
    <property type="entry name" value="S_TKc"/>
    <property type="match status" value="1"/>
</dbReference>
<keyword evidence="2" id="KW-0723">Serine/threonine-protein kinase</keyword>
<dbReference type="Gene3D" id="3.30.200.20">
    <property type="entry name" value="Phosphorylase Kinase, domain 1"/>
    <property type="match status" value="1"/>
</dbReference>
<feature type="binding site" evidence="7">
    <location>
        <position position="44"/>
    </location>
    <ligand>
        <name>ATP</name>
        <dbReference type="ChEBI" id="CHEBI:30616"/>
    </ligand>
</feature>
<sequence>MDRFDVISFQDLTGPKGGEWVRIGGGSFGVVYRGEYLGTEVAIKEVLPNNTYDVEKYFERECVLMKEARHPNIVQYIGLTKSPGPEGRIYIISEFVGGNLRSYIADKNKAFGWPLRVSFATDIARAVAYLHARNCMHRDLKGENLLITANNRIKVCDFGFARIAARNDDEMRRISYCGTDGYMSPEILMGIDFSLPSDVFSLGVIFCEIISRRLVDANTFKRLVPSFGLEADEVREMASHGCPADFIQLCLDCCEVEPQNRPDMRQVIQRLRSIEADIVAKEAKKGTLTNVGSLRGSSLAAVVGQSGRSKRPKAPPRLPSFEGQVNLRRQRDASATIMEDEPMTHGREDSGSSTSSSDEEMEAALEALENVKVGGAATTAGEEARKTIKAGSTIKVSGHGNPWWSDEPADAPIPSVRDSWKKAIPGTSSDWKTPEDEGMYSTSVIRPSKIKTTGESSSNLAKTMSRMSTASKREDGDDTSASTMTVKGANHKVHPSDAGTVEELSSPGGAAAAATAAAAAEEPDFEQTTESYRTARSSHHNHNHQADASVAMATVASSIYEPALLYHRFTLVKSGVRKPVDGTSAMAQSWSGSFIPPQIILANALTKCHVCGKRLGLGAYMDCDDCPYKTHVACGDLAEPNCQELQIPASASRRNSNSKTNNAVEGGSGVPDEPAVVYATPKQAAALSRSVAAENGAVSPPQSQGKASGGGLFGRNKNKRSSSKSPPIGVK</sequence>
<dbReference type="InterPro" id="IPR050940">
    <property type="entry name" value="Actin_reg-Ser/Thr_kinase"/>
</dbReference>
<evidence type="ECO:0000259" key="9">
    <source>
        <dbReference type="PROSITE" id="PS50011"/>
    </source>
</evidence>
<evidence type="ECO:0000256" key="6">
    <source>
        <dbReference type="ARBA" id="ARBA00022840"/>
    </source>
</evidence>
<keyword evidence="3" id="KW-0808">Transferase</keyword>
<feature type="region of interest" description="Disordered" evidence="8">
    <location>
        <begin position="302"/>
        <end position="362"/>
    </location>
</feature>
<keyword evidence="5 11" id="KW-0418">Kinase</keyword>
<dbReference type="PROSITE" id="PS50011">
    <property type="entry name" value="PROTEIN_KINASE_DOM"/>
    <property type="match status" value="1"/>
</dbReference>
<dbReference type="AlphaFoldDB" id="A0A316YJR9"/>
<accession>A0A316YJR9</accession>
<dbReference type="InterPro" id="IPR008271">
    <property type="entry name" value="Ser/Thr_kinase_AS"/>
</dbReference>
<comment type="similarity">
    <text evidence="1">Belongs to the protein kinase superfamily. TKL Ser/Thr protein kinase family.</text>
</comment>
<keyword evidence="6 7" id="KW-0067">ATP-binding</keyword>
<dbReference type="InterPro" id="IPR002219">
    <property type="entry name" value="PKC_DAG/PE"/>
</dbReference>
<evidence type="ECO:0000313" key="11">
    <source>
        <dbReference type="EMBL" id="PWN89054.1"/>
    </source>
</evidence>
<dbReference type="PROSITE" id="PS00108">
    <property type="entry name" value="PROTEIN_KINASE_ST"/>
    <property type="match status" value="1"/>
</dbReference>
<dbReference type="PROSITE" id="PS50081">
    <property type="entry name" value="ZF_DAG_PE_2"/>
    <property type="match status" value="1"/>
</dbReference>
<feature type="region of interest" description="Disordered" evidence="8">
    <location>
        <begin position="648"/>
        <end position="674"/>
    </location>
</feature>
<feature type="domain" description="Phorbol-ester/DAG-type" evidence="10">
    <location>
        <begin position="591"/>
        <end position="642"/>
    </location>
</feature>
<keyword evidence="12" id="KW-1185">Reference proteome</keyword>
<dbReference type="RefSeq" id="XP_025376252.1">
    <property type="nucleotide sequence ID" value="XM_025518004.1"/>
</dbReference>
<dbReference type="Proteomes" id="UP000245768">
    <property type="component" value="Unassembled WGS sequence"/>
</dbReference>
<feature type="region of interest" description="Disordered" evidence="8">
    <location>
        <begin position="689"/>
        <end position="731"/>
    </location>
</feature>
<evidence type="ECO:0000256" key="7">
    <source>
        <dbReference type="PROSITE-ProRule" id="PRU10141"/>
    </source>
</evidence>
<feature type="compositionally biased region" description="Polar residues" evidence="8">
    <location>
        <begin position="446"/>
        <end position="470"/>
    </location>
</feature>
<evidence type="ECO:0000256" key="1">
    <source>
        <dbReference type="ARBA" id="ARBA00005843"/>
    </source>
</evidence>
<dbReference type="GO" id="GO:0004674">
    <property type="term" value="F:protein serine/threonine kinase activity"/>
    <property type="evidence" value="ECO:0007669"/>
    <property type="project" value="UniProtKB-KW"/>
</dbReference>
<evidence type="ECO:0000256" key="3">
    <source>
        <dbReference type="ARBA" id="ARBA00022679"/>
    </source>
</evidence>
<evidence type="ECO:0000256" key="2">
    <source>
        <dbReference type="ARBA" id="ARBA00022527"/>
    </source>
</evidence>
<evidence type="ECO:0000259" key="10">
    <source>
        <dbReference type="PROSITE" id="PS50081"/>
    </source>
</evidence>
<keyword evidence="4 7" id="KW-0547">Nucleotide-binding</keyword>
<feature type="compositionally biased region" description="Polar residues" evidence="8">
    <location>
        <begin position="652"/>
        <end position="663"/>
    </location>
</feature>
<dbReference type="InterPro" id="IPR001245">
    <property type="entry name" value="Ser-Thr/Tyr_kinase_cat_dom"/>
</dbReference>
<organism evidence="11 12">
    <name type="scientific">Acaromyces ingoldii</name>
    <dbReference type="NCBI Taxonomy" id="215250"/>
    <lineage>
        <taxon>Eukaryota</taxon>
        <taxon>Fungi</taxon>
        <taxon>Dikarya</taxon>
        <taxon>Basidiomycota</taxon>
        <taxon>Ustilaginomycotina</taxon>
        <taxon>Exobasidiomycetes</taxon>
        <taxon>Exobasidiales</taxon>
        <taxon>Cryptobasidiaceae</taxon>
        <taxon>Acaromyces</taxon>
    </lineage>
</organism>
<protein>
    <submittedName>
        <fullName evidence="11">Kinase-like protein</fullName>
    </submittedName>
</protein>
<dbReference type="SUPFAM" id="SSF56112">
    <property type="entry name" value="Protein kinase-like (PK-like)"/>
    <property type="match status" value="1"/>
</dbReference>
<dbReference type="STRING" id="215250.A0A316YJR9"/>
<dbReference type="PANTHER" id="PTHR46485">
    <property type="entry name" value="LIM DOMAIN KINASE 1"/>
    <property type="match status" value="1"/>
</dbReference>
<proteinExistence type="inferred from homology"/>
<dbReference type="InParanoid" id="A0A316YJR9"/>
<evidence type="ECO:0000256" key="5">
    <source>
        <dbReference type="ARBA" id="ARBA00022777"/>
    </source>
</evidence>
<dbReference type="GeneID" id="37039920"/>
<dbReference type="GO" id="GO:0005524">
    <property type="term" value="F:ATP binding"/>
    <property type="evidence" value="ECO:0007669"/>
    <property type="project" value="UniProtKB-UniRule"/>
</dbReference>
<evidence type="ECO:0000256" key="4">
    <source>
        <dbReference type="ARBA" id="ARBA00022741"/>
    </source>
</evidence>
<dbReference type="Gene3D" id="3.30.60.20">
    <property type="match status" value="1"/>
</dbReference>
<feature type="region of interest" description="Disordered" evidence="8">
    <location>
        <begin position="446"/>
        <end position="544"/>
    </location>
</feature>
<name>A0A316YJR9_9BASI</name>
<feature type="compositionally biased region" description="Low complexity" evidence="8">
    <location>
        <begin position="510"/>
        <end position="520"/>
    </location>
</feature>
<dbReference type="Gene3D" id="1.10.510.10">
    <property type="entry name" value="Transferase(Phosphotransferase) domain 1"/>
    <property type="match status" value="1"/>
</dbReference>
<dbReference type="OrthoDB" id="4062651at2759"/>
<evidence type="ECO:0000313" key="12">
    <source>
        <dbReference type="Proteomes" id="UP000245768"/>
    </source>
</evidence>
<feature type="domain" description="Protein kinase" evidence="9">
    <location>
        <begin position="17"/>
        <end position="274"/>
    </location>
</feature>
<dbReference type="PANTHER" id="PTHR46485:SF5">
    <property type="entry name" value="CENTER DIVIDER, ISOFORM A"/>
    <property type="match status" value="1"/>
</dbReference>
<dbReference type="SMART" id="SM00109">
    <property type="entry name" value="C1"/>
    <property type="match status" value="1"/>
</dbReference>
<dbReference type="InterPro" id="IPR017441">
    <property type="entry name" value="Protein_kinase_ATP_BS"/>
</dbReference>
<gene>
    <name evidence="11" type="ORF">FA10DRAFT_135193</name>
</gene>
<dbReference type="InterPro" id="IPR000719">
    <property type="entry name" value="Prot_kinase_dom"/>
</dbReference>
<dbReference type="CDD" id="cd13999">
    <property type="entry name" value="STKc_MAP3K-like"/>
    <property type="match status" value="1"/>
</dbReference>
<dbReference type="InterPro" id="IPR011009">
    <property type="entry name" value="Kinase-like_dom_sf"/>
</dbReference>
<dbReference type="PROSITE" id="PS00107">
    <property type="entry name" value="PROTEIN_KINASE_ATP"/>
    <property type="match status" value="1"/>
</dbReference>
<evidence type="ECO:0000256" key="8">
    <source>
        <dbReference type="SAM" id="MobiDB-lite"/>
    </source>
</evidence>
<dbReference type="EMBL" id="KZ819637">
    <property type="protein sequence ID" value="PWN89054.1"/>
    <property type="molecule type" value="Genomic_DNA"/>
</dbReference>
<reference evidence="11 12" key="1">
    <citation type="journal article" date="2018" name="Mol. Biol. Evol.">
        <title>Broad Genomic Sampling Reveals a Smut Pathogenic Ancestry of the Fungal Clade Ustilaginomycotina.</title>
        <authorList>
            <person name="Kijpornyongpan T."/>
            <person name="Mondo S.J."/>
            <person name="Barry K."/>
            <person name="Sandor L."/>
            <person name="Lee J."/>
            <person name="Lipzen A."/>
            <person name="Pangilinan J."/>
            <person name="LaButti K."/>
            <person name="Hainaut M."/>
            <person name="Henrissat B."/>
            <person name="Grigoriev I.V."/>
            <person name="Spatafora J.W."/>
            <person name="Aime M.C."/>
        </authorList>
    </citation>
    <scope>NUCLEOTIDE SEQUENCE [LARGE SCALE GENOMIC DNA]</scope>
    <source>
        <strain evidence="11 12">MCA 4198</strain>
    </source>
</reference>